<proteinExistence type="predicted"/>
<dbReference type="AlphaFoldDB" id="A0A8H3L782"/>
<sequence length="386" mass="45980">MNKIQYKQNIKGDKFLIKKFTTGEYKFPINGFVILEVDDLINVNEAKFKFIKTNDNEDKYFVQLIEETKDSIKLFNEISTLPGEFTTTKSLNYCINKISVQLLNLLNAGFLNVALLNNNVGSSVIEIIKFRLNIYFGRELFSNIEEEIFTGYEWIKFNRERKNYITSFQRHVPQFLEKLPTLQGEFKFRIKEKKGKEITDKEGSIFIYFNQGIRRRMAKLKYIQENLWKLSELRDTGKLANLDIISGTEKSDFRFTLRIRCESYDMAIKSKIEKIVNEIQIKRSSRPKDGMWFRAKDFEGKLDNVEIRQTIVKRRFINEHYRISVDTVKEDAKGKLLDLQIINLENLRWRSMENANKLSYEEIRDTIYETVQYARRILREQKKVYK</sequence>
<dbReference type="EMBL" id="BLAL01000050">
    <property type="protein sequence ID" value="GES80623.1"/>
    <property type="molecule type" value="Genomic_DNA"/>
</dbReference>
<protein>
    <submittedName>
        <fullName evidence="1">Uncharacterized protein</fullName>
    </submittedName>
</protein>
<name>A0A8H3L782_9GLOM</name>
<evidence type="ECO:0000313" key="1">
    <source>
        <dbReference type="EMBL" id="GES80623.1"/>
    </source>
</evidence>
<reference evidence="1" key="1">
    <citation type="submission" date="2019-10" db="EMBL/GenBank/DDBJ databases">
        <title>Conservation and host-specific expression of non-tandemly repeated heterogenous ribosome RNA gene in arbuscular mycorrhizal fungi.</title>
        <authorList>
            <person name="Maeda T."/>
            <person name="Kobayashi Y."/>
            <person name="Nakagawa T."/>
            <person name="Ezawa T."/>
            <person name="Yamaguchi K."/>
            <person name="Bino T."/>
            <person name="Nishimoto Y."/>
            <person name="Shigenobu S."/>
            <person name="Kawaguchi M."/>
        </authorList>
    </citation>
    <scope>NUCLEOTIDE SEQUENCE</scope>
    <source>
        <strain evidence="1">HR1</strain>
    </source>
</reference>
<organism evidence="1 2">
    <name type="scientific">Rhizophagus clarus</name>
    <dbReference type="NCBI Taxonomy" id="94130"/>
    <lineage>
        <taxon>Eukaryota</taxon>
        <taxon>Fungi</taxon>
        <taxon>Fungi incertae sedis</taxon>
        <taxon>Mucoromycota</taxon>
        <taxon>Glomeromycotina</taxon>
        <taxon>Glomeromycetes</taxon>
        <taxon>Glomerales</taxon>
        <taxon>Glomeraceae</taxon>
        <taxon>Rhizophagus</taxon>
    </lineage>
</organism>
<gene>
    <name evidence="1" type="ORF">RCL2_000789600</name>
</gene>
<comment type="caution">
    <text evidence="1">The sequence shown here is derived from an EMBL/GenBank/DDBJ whole genome shotgun (WGS) entry which is preliminary data.</text>
</comment>
<accession>A0A8H3L782</accession>
<dbReference type="Proteomes" id="UP000615446">
    <property type="component" value="Unassembled WGS sequence"/>
</dbReference>
<evidence type="ECO:0000313" key="2">
    <source>
        <dbReference type="Proteomes" id="UP000615446"/>
    </source>
</evidence>
<dbReference type="OrthoDB" id="442947at2759"/>